<dbReference type="EMBL" id="CAMGYJ010000009">
    <property type="protein sequence ID" value="CAI0475788.1"/>
    <property type="molecule type" value="Genomic_DNA"/>
</dbReference>
<evidence type="ECO:0000313" key="1">
    <source>
        <dbReference type="EMBL" id="CAI0475788.1"/>
    </source>
</evidence>
<keyword evidence="2" id="KW-1185">Reference proteome</keyword>
<protein>
    <submittedName>
        <fullName evidence="1">Uncharacterized protein</fullName>
    </submittedName>
</protein>
<dbReference type="AlphaFoldDB" id="A0AAV0PXV3"/>
<organism evidence="1 2">
    <name type="scientific">Linum tenue</name>
    <dbReference type="NCBI Taxonomy" id="586396"/>
    <lineage>
        <taxon>Eukaryota</taxon>
        <taxon>Viridiplantae</taxon>
        <taxon>Streptophyta</taxon>
        <taxon>Embryophyta</taxon>
        <taxon>Tracheophyta</taxon>
        <taxon>Spermatophyta</taxon>
        <taxon>Magnoliopsida</taxon>
        <taxon>eudicotyledons</taxon>
        <taxon>Gunneridae</taxon>
        <taxon>Pentapetalae</taxon>
        <taxon>rosids</taxon>
        <taxon>fabids</taxon>
        <taxon>Malpighiales</taxon>
        <taxon>Linaceae</taxon>
        <taxon>Linum</taxon>
    </lineage>
</organism>
<comment type="caution">
    <text evidence="1">The sequence shown here is derived from an EMBL/GenBank/DDBJ whole genome shotgun (WGS) entry which is preliminary data.</text>
</comment>
<gene>
    <name evidence="1" type="ORF">LITE_LOCUS40537</name>
</gene>
<reference evidence="1" key="1">
    <citation type="submission" date="2022-08" db="EMBL/GenBank/DDBJ databases">
        <authorList>
            <person name="Gutierrez-Valencia J."/>
        </authorList>
    </citation>
    <scope>NUCLEOTIDE SEQUENCE</scope>
</reference>
<dbReference type="Proteomes" id="UP001154282">
    <property type="component" value="Unassembled WGS sequence"/>
</dbReference>
<sequence>MDNNEAQNKNGYVMAEGKEVWPNECDVEVQGVQQTEVYDVSSTQTRAMEIRRDEIADKLWNDFQAGVI</sequence>
<accession>A0AAV0PXV3</accession>
<proteinExistence type="predicted"/>
<evidence type="ECO:0000313" key="2">
    <source>
        <dbReference type="Proteomes" id="UP001154282"/>
    </source>
</evidence>
<name>A0AAV0PXV3_9ROSI</name>